<dbReference type="AlphaFoldDB" id="S8ARJ8"/>
<feature type="region of interest" description="Disordered" evidence="1">
    <location>
        <begin position="58"/>
        <end position="135"/>
    </location>
</feature>
<feature type="compositionally biased region" description="Polar residues" evidence="1">
    <location>
        <begin position="66"/>
        <end position="77"/>
    </location>
</feature>
<dbReference type="HOGENOM" id="CLU_1360350_0_0_1"/>
<proteinExistence type="predicted"/>
<dbReference type="Proteomes" id="UP000015100">
    <property type="component" value="Unassembled WGS sequence"/>
</dbReference>
<reference evidence="3" key="2">
    <citation type="submission" date="2013-04" db="EMBL/GenBank/DDBJ databases">
        <title>Genomic mechanisms accounting for the adaptation to parasitism in nematode-trapping fungi.</title>
        <authorList>
            <person name="Ahren D.G."/>
        </authorList>
    </citation>
    <scope>NUCLEOTIDE SEQUENCE [LARGE SCALE GENOMIC DNA]</scope>
    <source>
        <strain evidence="3">CBS 200.50</strain>
    </source>
</reference>
<organism evidence="2 3">
    <name type="scientific">Dactylellina haptotyla (strain CBS 200.50)</name>
    <name type="common">Nematode-trapping fungus</name>
    <name type="synonym">Monacrosporium haptotylum</name>
    <dbReference type="NCBI Taxonomy" id="1284197"/>
    <lineage>
        <taxon>Eukaryota</taxon>
        <taxon>Fungi</taxon>
        <taxon>Dikarya</taxon>
        <taxon>Ascomycota</taxon>
        <taxon>Pezizomycotina</taxon>
        <taxon>Orbiliomycetes</taxon>
        <taxon>Orbiliales</taxon>
        <taxon>Orbiliaceae</taxon>
        <taxon>Dactylellina</taxon>
    </lineage>
</organism>
<keyword evidence="3" id="KW-1185">Reference proteome</keyword>
<protein>
    <submittedName>
        <fullName evidence="2">Uncharacterized protein</fullName>
    </submittedName>
</protein>
<evidence type="ECO:0000313" key="3">
    <source>
        <dbReference type="Proteomes" id="UP000015100"/>
    </source>
</evidence>
<accession>S8ARJ8</accession>
<gene>
    <name evidence="2" type="ORF">H072_520</name>
</gene>
<evidence type="ECO:0000313" key="2">
    <source>
        <dbReference type="EMBL" id="EPS45479.1"/>
    </source>
</evidence>
<name>S8ARJ8_DACHA</name>
<feature type="compositionally biased region" description="Basic and acidic residues" evidence="1">
    <location>
        <begin position="78"/>
        <end position="96"/>
    </location>
</feature>
<comment type="caution">
    <text evidence="2">The sequence shown here is derived from an EMBL/GenBank/DDBJ whole genome shotgun (WGS) entry which is preliminary data.</text>
</comment>
<evidence type="ECO:0000256" key="1">
    <source>
        <dbReference type="SAM" id="MobiDB-lite"/>
    </source>
</evidence>
<dbReference type="OrthoDB" id="5420556at2759"/>
<reference evidence="2 3" key="1">
    <citation type="journal article" date="2013" name="PLoS Genet.">
        <title>Genomic mechanisms accounting for the adaptation to parasitism in nematode-trapping fungi.</title>
        <authorList>
            <person name="Meerupati T."/>
            <person name="Andersson K.M."/>
            <person name="Friman E."/>
            <person name="Kumar D."/>
            <person name="Tunlid A."/>
            <person name="Ahren D."/>
        </authorList>
    </citation>
    <scope>NUCLEOTIDE SEQUENCE [LARGE SCALE GENOMIC DNA]</scope>
    <source>
        <strain evidence="2 3">CBS 200.50</strain>
    </source>
</reference>
<dbReference type="EMBL" id="AQGS01000014">
    <property type="protein sequence ID" value="EPS45479.1"/>
    <property type="molecule type" value="Genomic_DNA"/>
</dbReference>
<sequence length="201" mass="22061">MVITTDIANVQASHPLFPRVFQTPATTPPPEIILKKKLRISNRKKIQLARFTLKPTMSPHEIPKIDTSTAAHTQITDLTHDRTQGRSMSEENRRSSAGEIVLSDTDVAWLTSSPDGKTRNDTRPSPPSDSSGSLAEYLGRKRRNSLFGSVGAVNANSPGGLGTMHPTLKLDATNSVQRRMMSGCDDELKKMESENSSMMDE</sequence>